<reference evidence="2" key="1">
    <citation type="submission" date="2016-10" db="EMBL/GenBank/DDBJ databases">
        <title>Sequence of Gallionella enrichment culture.</title>
        <authorList>
            <person name="Poehlein A."/>
            <person name="Muehling M."/>
            <person name="Daniel R."/>
        </authorList>
    </citation>
    <scope>NUCLEOTIDE SEQUENCE</scope>
</reference>
<accession>A0A1J5PFQ7</accession>
<feature type="compositionally biased region" description="Basic residues" evidence="1">
    <location>
        <begin position="1"/>
        <end position="10"/>
    </location>
</feature>
<evidence type="ECO:0000256" key="1">
    <source>
        <dbReference type="SAM" id="MobiDB-lite"/>
    </source>
</evidence>
<feature type="compositionally biased region" description="Basic and acidic residues" evidence="1">
    <location>
        <begin position="17"/>
        <end position="27"/>
    </location>
</feature>
<dbReference type="EMBL" id="MLJW01004399">
    <property type="protein sequence ID" value="OIQ70042.1"/>
    <property type="molecule type" value="Genomic_DNA"/>
</dbReference>
<comment type="caution">
    <text evidence="2">The sequence shown here is derived from an EMBL/GenBank/DDBJ whole genome shotgun (WGS) entry which is preliminary data.</text>
</comment>
<sequence>MQIHRDHPRHTGGLQHVGDDLGGDGHARRTRAAILPGVAEIRNDCGNPLGRGALERIDHDEQFHQVVVGRRAGGLDDEHLAGAHVLLDFDRDFAV</sequence>
<organism evidence="2">
    <name type="scientific">mine drainage metagenome</name>
    <dbReference type="NCBI Taxonomy" id="410659"/>
    <lineage>
        <taxon>unclassified sequences</taxon>
        <taxon>metagenomes</taxon>
        <taxon>ecological metagenomes</taxon>
    </lineage>
</organism>
<gene>
    <name evidence="2" type="ORF">GALL_483520</name>
</gene>
<protein>
    <submittedName>
        <fullName evidence="2">Uncharacterized protein</fullName>
    </submittedName>
</protein>
<proteinExistence type="predicted"/>
<feature type="region of interest" description="Disordered" evidence="1">
    <location>
        <begin position="1"/>
        <end position="28"/>
    </location>
</feature>
<evidence type="ECO:0000313" key="2">
    <source>
        <dbReference type="EMBL" id="OIQ70042.1"/>
    </source>
</evidence>
<dbReference type="AlphaFoldDB" id="A0A1J5PFQ7"/>
<name>A0A1J5PFQ7_9ZZZZ</name>